<evidence type="ECO:0000259" key="13">
    <source>
        <dbReference type="SMART" id="SM00563"/>
    </source>
</evidence>
<keyword evidence="8" id="KW-0472">Membrane</keyword>
<protein>
    <recommendedName>
        <fullName evidence="12">Tafazzin family protein</fullName>
    </recommendedName>
</protein>
<keyword evidence="3" id="KW-0808">Transferase</keyword>
<accession>A0AAV1D5L6</accession>
<keyword evidence="15" id="KW-1185">Reference proteome</keyword>
<evidence type="ECO:0000256" key="7">
    <source>
        <dbReference type="ARBA" id="ARBA00023128"/>
    </source>
</evidence>
<organism evidence="14 15">
    <name type="scientific">Oldenlandia corymbosa var. corymbosa</name>
    <dbReference type="NCBI Taxonomy" id="529605"/>
    <lineage>
        <taxon>Eukaryota</taxon>
        <taxon>Viridiplantae</taxon>
        <taxon>Streptophyta</taxon>
        <taxon>Embryophyta</taxon>
        <taxon>Tracheophyta</taxon>
        <taxon>Spermatophyta</taxon>
        <taxon>Magnoliopsida</taxon>
        <taxon>eudicotyledons</taxon>
        <taxon>Gunneridae</taxon>
        <taxon>Pentapetalae</taxon>
        <taxon>asterids</taxon>
        <taxon>lamiids</taxon>
        <taxon>Gentianales</taxon>
        <taxon>Rubiaceae</taxon>
        <taxon>Rubioideae</taxon>
        <taxon>Spermacoceae</taxon>
        <taxon>Hedyotis-Oldenlandia complex</taxon>
        <taxon>Oldenlandia</taxon>
    </lineage>
</organism>
<dbReference type="GO" id="GO:0008374">
    <property type="term" value="F:O-acyltransferase activity"/>
    <property type="evidence" value="ECO:0007669"/>
    <property type="project" value="TreeGrafter"/>
</dbReference>
<evidence type="ECO:0000256" key="8">
    <source>
        <dbReference type="ARBA" id="ARBA00023136"/>
    </source>
</evidence>
<evidence type="ECO:0000256" key="11">
    <source>
        <dbReference type="ARBA" id="ARBA00047906"/>
    </source>
</evidence>
<evidence type="ECO:0000256" key="2">
    <source>
        <dbReference type="ARBA" id="ARBA00010524"/>
    </source>
</evidence>
<evidence type="ECO:0000313" key="14">
    <source>
        <dbReference type="EMBL" id="CAI9102122.1"/>
    </source>
</evidence>
<name>A0AAV1D5L6_OLDCO</name>
<dbReference type="GO" id="GO:0006644">
    <property type="term" value="P:phospholipid metabolic process"/>
    <property type="evidence" value="ECO:0007669"/>
    <property type="project" value="InterPro"/>
</dbReference>
<dbReference type="PANTHER" id="PTHR12497">
    <property type="entry name" value="TAZ PROTEIN TAFAZZIN"/>
    <property type="match status" value="1"/>
</dbReference>
<dbReference type="GO" id="GO:0005743">
    <property type="term" value="C:mitochondrial inner membrane"/>
    <property type="evidence" value="ECO:0007669"/>
    <property type="project" value="UniProtKB-SubCell"/>
</dbReference>
<dbReference type="Proteomes" id="UP001161247">
    <property type="component" value="Chromosome 4"/>
</dbReference>
<evidence type="ECO:0000313" key="15">
    <source>
        <dbReference type="Proteomes" id="UP001161247"/>
    </source>
</evidence>
<dbReference type="Pfam" id="PF01553">
    <property type="entry name" value="Acyltransferase"/>
    <property type="match status" value="1"/>
</dbReference>
<dbReference type="InterPro" id="IPR002123">
    <property type="entry name" value="Plipid/glycerol_acylTrfase"/>
</dbReference>
<evidence type="ECO:0000256" key="5">
    <source>
        <dbReference type="ARBA" id="ARBA00022792"/>
    </source>
</evidence>
<dbReference type="GO" id="GO:0005741">
    <property type="term" value="C:mitochondrial outer membrane"/>
    <property type="evidence" value="ECO:0007669"/>
    <property type="project" value="UniProtKB-SubCell"/>
</dbReference>
<keyword evidence="5" id="KW-0999">Mitochondrion inner membrane</keyword>
<proteinExistence type="inferred from homology"/>
<comment type="subcellular location">
    <subcellularLocation>
        <location evidence="1">Mitochondrion inner membrane</location>
        <topology evidence="1">Peripheral membrane protein</topology>
        <orientation evidence="1">Intermembrane side</orientation>
    </subcellularLocation>
    <subcellularLocation>
        <location evidence="10">Mitochondrion outer membrane</location>
        <topology evidence="10">Peripheral membrane protein</topology>
        <orientation evidence="10">Intermembrane side</orientation>
    </subcellularLocation>
</comment>
<keyword evidence="9" id="KW-0012">Acyltransferase</keyword>
<evidence type="ECO:0000256" key="4">
    <source>
        <dbReference type="ARBA" id="ARBA00022787"/>
    </source>
</evidence>
<keyword evidence="4" id="KW-1000">Mitochondrion outer membrane</keyword>
<feature type="domain" description="Phospholipid/glycerol acyltransferase" evidence="13">
    <location>
        <begin position="138"/>
        <end position="265"/>
    </location>
</feature>
<dbReference type="AlphaFoldDB" id="A0AAV1D5L6"/>
<evidence type="ECO:0000256" key="10">
    <source>
        <dbReference type="ARBA" id="ARBA00024323"/>
    </source>
</evidence>
<dbReference type="SMART" id="SM00563">
    <property type="entry name" value="PlsC"/>
    <property type="match status" value="1"/>
</dbReference>
<dbReference type="InterPro" id="IPR000872">
    <property type="entry name" value="Tafazzin"/>
</dbReference>
<evidence type="ECO:0000256" key="1">
    <source>
        <dbReference type="ARBA" id="ARBA00004137"/>
    </source>
</evidence>
<dbReference type="PRINTS" id="PR00979">
    <property type="entry name" value="TAFAZZIN"/>
</dbReference>
<reference evidence="14" key="1">
    <citation type="submission" date="2023-03" db="EMBL/GenBank/DDBJ databases">
        <authorList>
            <person name="Julca I."/>
        </authorList>
    </citation>
    <scope>NUCLEOTIDE SEQUENCE</scope>
</reference>
<dbReference type="SUPFAM" id="SSF69593">
    <property type="entry name" value="Glycerol-3-phosphate (1)-acyltransferase"/>
    <property type="match status" value="1"/>
</dbReference>
<dbReference type="CDD" id="cd07989">
    <property type="entry name" value="LPLAT_AGPAT-like"/>
    <property type="match status" value="1"/>
</dbReference>
<evidence type="ECO:0000256" key="3">
    <source>
        <dbReference type="ARBA" id="ARBA00022679"/>
    </source>
</evidence>
<evidence type="ECO:0000256" key="9">
    <source>
        <dbReference type="ARBA" id="ARBA00023315"/>
    </source>
</evidence>
<comment type="similarity">
    <text evidence="2 12">Belongs to the taffazin family.</text>
</comment>
<dbReference type="EMBL" id="OX459121">
    <property type="protein sequence ID" value="CAI9102122.1"/>
    <property type="molecule type" value="Genomic_DNA"/>
</dbReference>
<gene>
    <name evidence="14" type="ORF">OLC1_LOCUS11537</name>
</gene>
<comment type="catalytic activity">
    <reaction evidence="11">
        <text>1'-[1,2-diacyl-sn-glycero-3-phospho],3'-[1-acyl-sn-glycero-3-phospho]-glycerol + a 1,2-diacyl-sn-glycero-3-phosphocholine = a cardiolipin + a 1-acyl-sn-glycero-3-phosphocholine</text>
        <dbReference type="Rhea" id="RHEA:33731"/>
        <dbReference type="ChEBI" id="CHEBI:57643"/>
        <dbReference type="ChEBI" id="CHEBI:58168"/>
        <dbReference type="ChEBI" id="CHEBI:62237"/>
        <dbReference type="ChEBI" id="CHEBI:64743"/>
    </reaction>
    <physiologicalReaction direction="left-to-right" evidence="11">
        <dbReference type="Rhea" id="RHEA:33732"/>
    </physiologicalReaction>
    <physiologicalReaction direction="right-to-left" evidence="11">
        <dbReference type="Rhea" id="RHEA:33733"/>
    </physiologicalReaction>
</comment>
<keyword evidence="7" id="KW-0496">Mitochondrion</keyword>
<evidence type="ECO:0000256" key="12">
    <source>
        <dbReference type="RuleBase" id="RU365062"/>
    </source>
</evidence>
<keyword evidence="6" id="KW-0443">Lipid metabolism</keyword>
<dbReference type="PANTHER" id="PTHR12497:SF0">
    <property type="entry name" value="TAFAZZIN"/>
    <property type="match status" value="1"/>
</dbReference>
<evidence type="ECO:0000256" key="6">
    <source>
        <dbReference type="ARBA" id="ARBA00023098"/>
    </source>
</evidence>
<sequence length="455" mass="51485">MVVERWIESAVGDVIKDGARLVQVRLKHRFRVAVDRRHQMQPVFSHGYFAPTLQRWLERFRDFRRESLPSSAAFYRKRVSEDIGRESESLLTRVLQAVAVPVLGNVSYVFMHGLNRVQIYGAEKLQQAVLHRPRDKSLVTVSNHVASVDDPLVISSLLPPSVLLDANKLRWTLCATDRCFRNSFTSAFFKHVKVLPVSRGNGIYQKGMDIAISKLNRGEWVHIFPEGSRSRDGGKTIAKVKRGVGRMILDADNAPIVLPFVHSGMEEVMPVGAKLPRVGKTVTVLVGDPINFDDLLAAEKQQKLCRKKLYDAMSERIGDRLQKLKAQVDRLKIQQSLQLQNYPTKVNNKSAGILRQVDWESLGEGEEGHTRVEDYLTSKAPLPLLESDAENFHLKERSSISMMDFFSDGGISSRIRRLKDSTELMGFAARSVFPNDRTYGNKDKVARSESIEDME</sequence>